<evidence type="ECO:0000313" key="3">
    <source>
        <dbReference type="EMBL" id="RGS68585.1"/>
    </source>
</evidence>
<evidence type="ECO:0000313" key="9">
    <source>
        <dbReference type="Proteomes" id="UP000284024"/>
    </source>
</evidence>
<dbReference type="EMBL" id="QRJH01000003">
    <property type="protein sequence ID" value="RHH19434.1"/>
    <property type="molecule type" value="Genomic_DNA"/>
</dbReference>
<dbReference type="EMBL" id="QRVV01000102">
    <property type="protein sequence ID" value="RGS68585.1"/>
    <property type="molecule type" value="Genomic_DNA"/>
</dbReference>
<evidence type="ECO:0000313" key="10">
    <source>
        <dbReference type="Proteomes" id="UP000284242"/>
    </source>
</evidence>
<reference evidence="6 7" key="1">
    <citation type="submission" date="2018-08" db="EMBL/GenBank/DDBJ databases">
        <title>A genome reference for cultivated species of the human gut microbiota.</title>
        <authorList>
            <person name="Zou Y."/>
            <person name="Xue W."/>
            <person name="Luo G."/>
        </authorList>
    </citation>
    <scope>NUCLEOTIDE SEQUENCE [LARGE SCALE GENOMIC DNA]</scope>
    <source>
        <strain evidence="4 7">AF14-23</strain>
        <strain evidence="3 10">AF21-24</strain>
        <strain evidence="2 8">AF29-2BH</strain>
        <strain evidence="5 9">AM18-2AC</strain>
        <strain evidence="1 6">OM03-6</strain>
    </source>
</reference>
<dbReference type="Proteomes" id="UP000284024">
    <property type="component" value="Unassembled WGS sequence"/>
</dbReference>
<evidence type="ECO:0000313" key="7">
    <source>
        <dbReference type="Proteomes" id="UP000265828"/>
    </source>
</evidence>
<dbReference type="EMBL" id="QRZI01000011">
    <property type="protein sequence ID" value="RGV61951.1"/>
    <property type="molecule type" value="Genomic_DNA"/>
</dbReference>
<protein>
    <submittedName>
        <fullName evidence="4">Uncharacterized protein</fullName>
    </submittedName>
</protein>
<gene>
    <name evidence="5" type="ORF">DW222_07570</name>
    <name evidence="4" type="ORF">DWW07_14555</name>
    <name evidence="3" type="ORF">DWX77_15965</name>
    <name evidence="2" type="ORF">DWZ12_13600</name>
    <name evidence="1" type="ORF">DXB38_06450</name>
</gene>
<dbReference type="InterPro" id="IPR045633">
    <property type="entry name" value="DUF6414"/>
</dbReference>
<evidence type="ECO:0000313" key="6">
    <source>
        <dbReference type="Proteomes" id="UP000261105"/>
    </source>
</evidence>
<evidence type="ECO:0000313" key="5">
    <source>
        <dbReference type="EMBL" id="RHH19434.1"/>
    </source>
</evidence>
<dbReference type="EMBL" id="QSUZ01000006">
    <property type="protein sequence ID" value="RGN88147.1"/>
    <property type="molecule type" value="Genomic_DNA"/>
</dbReference>
<proteinExistence type="predicted"/>
<dbReference type="RefSeq" id="WP_117592539.1">
    <property type="nucleotide sequence ID" value="NZ_JAAILP010000011.1"/>
</dbReference>
<evidence type="ECO:0000313" key="4">
    <source>
        <dbReference type="EMBL" id="RGV61951.1"/>
    </source>
</evidence>
<dbReference type="EMBL" id="QRSS01000020">
    <property type="protein sequence ID" value="RGQ03051.1"/>
    <property type="molecule type" value="Genomic_DNA"/>
</dbReference>
<dbReference type="Proteomes" id="UP000265828">
    <property type="component" value="Unassembled WGS sequence"/>
</dbReference>
<comment type="caution">
    <text evidence="4">The sequence shown here is derived from an EMBL/GenBank/DDBJ whole genome shotgun (WGS) entry which is preliminary data.</text>
</comment>
<evidence type="ECO:0000313" key="2">
    <source>
        <dbReference type="EMBL" id="RGQ03051.1"/>
    </source>
</evidence>
<sequence length="298" mass="33617">MENNIKLDRLIIPVYINEKIVLDMLAIIEDGFSMVSQINYTEHKESSSAQKVDAGISTSAPILSKFLKIDVSGGLSHEGNKGENENVIKEKVHTNVSLLSKFRGFLVENKILKSDLNFSEVRVGDFIEVEGELQKNPIINYMDSFIDLFRMADIFTEKTQLGNRTQAKNQKQKEDEVVKQIKSFTDELKHSGTIDFILSDVKGTTVLSVQEQYLANDNISEILGGHFKVLGKVISICKEDTENIDLLRKTSLSIFQEDLLNELFAELKTDDMKQFNLPELRTKIESPAVIVIPIAIYA</sequence>
<dbReference type="Proteomes" id="UP000261105">
    <property type="component" value="Unassembled WGS sequence"/>
</dbReference>
<accession>A0A395X498</accession>
<dbReference type="Pfam" id="PF19952">
    <property type="entry name" value="DUF6414"/>
    <property type="match status" value="1"/>
</dbReference>
<dbReference type="Proteomes" id="UP000283585">
    <property type="component" value="Unassembled WGS sequence"/>
</dbReference>
<dbReference type="AlphaFoldDB" id="A0A395X498"/>
<evidence type="ECO:0000313" key="1">
    <source>
        <dbReference type="EMBL" id="RGN88147.1"/>
    </source>
</evidence>
<name>A0A395X498_9FIRM</name>
<dbReference type="Proteomes" id="UP000284242">
    <property type="component" value="Unassembled WGS sequence"/>
</dbReference>
<evidence type="ECO:0000313" key="8">
    <source>
        <dbReference type="Proteomes" id="UP000283585"/>
    </source>
</evidence>
<organism evidence="4 7">
    <name type="scientific">Blautia obeum</name>
    <dbReference type="NCBI Taxonomy" id="40520"/>
    <lineage>
        <taxon>Bacteria</taxon>
        <taxon>Bacillati</taxon>
        <taxon>Bacillota</taxon>
        <taxon>Clostridia</taxon>
        <taxon>Lachnospirales</taxon>
        <taxon>Lachnospiraceae</taxon>
        <taxon>Blautia</taxon>
    </lineage>
</organism>